<dbReference type="NCBIfam" id="TIGR00368">
    <property type="entry name" value="YifB family Mg chelatase-like AAA ATPase"/>
    <property type="match status" value="1"/>
</dbReference>
<dbReference type="Gene3D" id="3.30.230.10">
    <property type="match status" value="1"/>
</dbReference>
<dbReference type="SUPFAM" id="SSF54211">
    <property type="entry name" value="Ribosomal protein S5 domain 2-like"/>
    <property type="match status" value="1"/>
</dbReference>
<dbReference type="InterPro" id="IPR000523">
    <property type="entry name" value="Mg_chelatse_chII-like_cat_dom"/>
</dbReference>
<dbReference type="SUPFAM" id="SSF52540">
    <property type="entry name" value="P-loop containing nucleoside triphosphate hydrolases"/>
    <property type="match status" value="1"/>
</dbReference>
<gene>
    <name evidence="3" type="ORF">QQ002_09285</name>
</gene>
<dbReference type="Pfam" id="PF13335">
    <property type="entry name" value="Mg_chelatase_C"/>
    <property type="match status" value="1"/>
</dbReference>
<dbReference type="Pfam" id="PF13541">
    <property type="entry name" value="ChlI"/>
    <property type="match status" value="1"/>
</dbReference>
<evidence type="ECO:0000313" key="4">
    <source>
        <dbReference type="Proteomes" id="UP001172756"/>
    </source>
</evidence>
<comment type="caution">
    <text evidence="3">The sequence shown here is derived from an EMBL/GenBank/DDBJ whole genome shotgun (WGS) entry which is preliminary data.</text>
</comment>
<name>A0AB35MIW9_9MICO</name>
<dbReference type="InterPro" id="IPR045006">
    <property type="entry name" value="CHLI-like"/>
</dbReference>
<dbReference type="InterPro" id="IPR027417">
    <property type="entry name" value="P-loop_NTPase"/>
</dbReference>
<dbReference type="AlphaFoldDB" id="A0AB35MIW9"/>
<dbReference type="PANTHER" id="PTHR32039">
    <property type="entry name" value="MAGNESIUM-CHELATASE SUBUNIT CHLI"/>
    <property type="match status" value="1"/>
</dbReference>
<organism evidence="3 4">
    <name type="scientific">Demequina lignilytica</name>
    <dbReference type="NCBI Taxonomy" id="3051663"/>
    <lineage>
        <taxon>Bacteria</taxon>
        <taxon>Bacillati</taxon>
        <taxon>Actinomycetota</taxon>
        <taxon>Actinomycetes</taxon>
        <taxon>Micrococcales</taxon>
        <taxon>Demequinaceae</taxon>
        <taxon>Demequina</taxon>
    </lineage>
</organism>
<evidence type="ECO:0000259" key="2">
    <source>
        <dbReference type="SMART" id="SM00382"/>
    </source>
</evidence>
<dbReference type="PANTHER" id="PTHR32039:SF7">
    <property type="entry name" value="COMPETENCE PROTEIN COMM"/>
    <property type="match status" value="1"/>
</dbReference>
<dbReference type="Pfam" id="PF01078">
    <property type="entry name" value="Mg_chelatase"/>
    <property type="match status" value="1"/>
</dbReference>
<sequence>MIGRARSVVLTGLSGQVIDVEAHAASGLPAFTIVGLPDASLAESKERVRAAVASSGMEWPRGRVTVNLSPASLPKSGSTTDLAIATAVLAAGGRIDARRAGRLMLLGELGLDGRIRPVRGVLPAVAAAVEAGAHDVVVPAGNRDEALLVPGATVRAEATLAAVLRALGGDASPAAVEPVLARRPPRAALPDLDLADVRGQADARMAIEVAAAGGHHLLMVGPPGAGKTMLAERLPGILPPLDDPDALAATGIHSLAGTFDAAGGLLRRPPLEAPHHTASTVAIVGGGSGIARPGAISRAHAGVLFLDEAPEFPVRVLETLRQPLESGQIVLHRAQGAVRYPARFQLVLAANPCPCGQLGAPGARCECTPLARRRYFGRLSGPLLDRVDLQVALLPVGAADTERGEDSATVASRVAAARAAGAARLAALGIRVSARAPGPWLRTVTSRAVTTDLFRAVERGTLTGRGFDRVLRVAWTLADLDGVESPRRDHVARALVLRQGVTA</sequence>
<reference evidence="3 4" key="1">
    <citation type="submission" date="2023-06" db="EMBL/GenBank/DDBJ databases">
        <title>SYSU T0a273.</title>
        <authorList>
            <person name="Gao L."/>
            <person name="Fang B.-Z."/>
            <person name="Li W.-J."/>
        </authorList>
    </citation>
    <scope>NUCLEOTIDE SEQUENCE [LARGE SCALE GENOMIC DNA]</scope>
    <source>
        <strain evidence="3 4">SYSU T0a273</strain>
    </source>
</reference>
<dbReference type="RefSeq" id="WP_301160496.1">
    <property type="nucleotide sequence ID" value="NZ_JAUHQB010000006.1"/>
</dbReference>
<dbReference type="InterPro" id="IPR025158">
    <property type="entry name" value="Mg_chelat-rel_C"/>
</dbReference>
<evidence type="ECO:0000256" key="1">
    <source>
        <dbReference type="ARBA" id="ARBA00006354"/>
    </source>
</evidence>
<dbReference type="InterPro" id="IPR003593">
    <property type="entry name" value="AAA+_ATPase"/>
</dbReference>
<dbReference type="Proteomes" id="UP001172756">
    <property type="component" value="Unassembled WGS sequence"/>
</dbReference>
<dbReference type="InterPro" id="IPR014721">
    <property type="entry name" value="Ribsml_uS5_D2-typ_fold_subgr"/>
</dbReference>
<dbReference type="InterPro" id="IPR020568">
    <property type="entry name" value="Ribosomal_Su5_D2-typ_SF"/>
</dbReference>
<dbReference type="Gene3D" id="3.40.50.300">
    <property type="entry name" value="P-loop containing nucleotide triphosphate hydrolases"/>
    <property type="match status" value="1"/>
</dbReference>
<proteinExistence type="inferred from homology"/>
<accession>A0AB35MIW9</accession>
<dbReference type="EMBL" id="JAUHQB010000006">
    <property type="protein sequence ID" value="MDN4483726.1"/>
    <property type="molecule type" value="Genomic_DNA"/>
</dbReference>
<evidence type="ECO:0000313" key="3">
    <source>
        <dbReference type="EMBL" id="MDN4483726.1"/>
    </source>
</evidence>
<comment type="similarity">
    <text evidence="1">Belongs to the Mg-chelatase subunits D/I family. ComM subfamily.</text>
</comment>
<feature type="domain" description="AAA+ ATPase" evidence="2">
    <location>
        <begin position="213"/>
        <end position="397"/>
    </location>
</feature>
<protein>
    <submittedName>
        <fullName evidence="3">YifB family Mg chelatase-like AAA ATPase</fullName>
    </submittedName>
</protein>
<dbReference type="GO" id="GO:0005524">
    <property type="term" value="F:ATP binding"/>
    <property type="evidence" value="ECO:0007669"/>
    <property type="project" value="InterPro"/>
</dbReference>
<dbReference type="PRINTS" id="PR00830">
    <property type="entry name" value="ENDOLAPTASE"/>
</dbReference>
<dbReference type="SMART" id="SM00382">
    <property type="entry name" value="AAA"/>
    <property type="match status" value="1"/>
</dbReference>
<dbReference type="InterPro" id="IPR004482">
    <property type="entry name" value="Mg_chelat-rel"/>
</dbReference>